<organism evidence="2">
    <name type="scientific">hydrothermal vent metagenome</name>
    <dbReference type="NCBI Taxonomy" id="652676"/>
    <lineage>
        <taxon>unclassified sequences</taxon>
        <taxon>metagenomes</taxon>
        <taxon>ecological metagenomes</taxon>
    </lineage>
</organism>
<accession>A0A3B0QXP2</accession>
<dbReference type="AlphaFoldDB" id="A0A3B0QXP2"/>
<dbReference type="Pfam" id="PF01381">
    <property type="entry name" value="HTH_3"/>
    <property type="match status" value="1"/>
</dbReference>
<dbReference type="Gene3D" id="1.10.260.40">
    <property type="entry name" value="lambda repressor-like DNA-binding domains"/>
    <property type="match status" value="1"/>
</dbReference>
<dbReference type="PROSITE" id="PS50943">
    <property type="entry name" value="HTH_CROC1"/>
    <property type="match status" value="1"/>
</dbReference>
<dbReference type="InterPro" id="IPR001387">
    <property type="entry name" value="Cro/C1-type_HTH"/>
</dbReference>
<dbReference type="SUPFAM" id="SSF47413">
    <property type="entry name" value="lambda repressor-like DNA-binding domains"/>
    <property type="match status" value="1"/>
</dbReference>
<dbReference type="CDD" id="cd00093">
    <property type="entry name" value="HTH_XRE"/>
    <property type="match status" value="1"/>
</dbReference>
<dbReference type="EMBL" id="UOEA01000080">
    <property type="protein sequence ID" value="VAV85062.1"/>
    <property type="molecule type" value="Genomic_DNA"/>
</dbReference>
<name>A0A3B0QXP2_9ZZZZ</name>
<protein>
    <recommendedName>
        <fullName evidence="1">HTH cro/C1-type domain-containing protein</fullName>
    </recommendedName>
</protein>
<dbReference type="SMART" id="SM00530">
    <property type="entry name" value="HTH_XRE"/>
    <property type="match status" value="1"/>
</dbReference>
<evidence type="ECO:0000259" key="1">
    <source>
        <dbReference type="PROSITE" id="PS50943"/>
    </source>
</evidence>
<dbReference type="InterPro" id="IPR010982">
    <property type="entry name" value="Lambda_DNA-bd_dom_sf"/>
</dbReference>
<feature type="domain" description="HTH cro/C1-type" evidence="1">
    <location>
        <begin position="34"/>
        <end position="85"/>
    </location>
</feature>
<reference evidence="2" key="1">
    <citation type="submission" date="2018-06" db="EMBL/GenBank/DDBJ databases">
        <authorList>
            <person name="Zhirakovskaya E."/>
        </authorList>
    </citation>
    <scope>NUCLEOTIDE SEQUENCE</scope>
</reference>
<dbReference type="GO" id="GO:0003677">
    <property type="term" value="F:DNA binding"/>
    <property type="evidence" value="ECO:0007669"/>
    <property type="project" value="InterPro"/>
</dbReference>
<gene>
    <name evidence="2" type="ORF">MNBD_DELTA01-421</name>
</gene>
<evidence type="ECO:0000313" key="2">
    <source>
        <dbReference type="EMBL" id="VAV85062.1"/>
    </source>
</evidence>
<proteinExistence type="predicted"/>
<sequence>MTEEEVFKETPSQGKKSNIARDNLKNVGRRICTIRNNYTLTQQQMADKLLISRNYLSEIENGRRVPPGPILVALEAIFMTSREWISNGSGEMLKSSAERTLKARGVEHEDIVELLKGFRTMSDDGRKKLMNILRVFMIVEGKEQHGNS</sequence>